<gene>
    <name evidence="5" type="ORF">D3H65_06995</name>
</gene>
<dbReference type="InterPro" id="IPR018060">
    <property type="entry name" value="HTH_AraC"/>
</dbReference>
<dbReference type="RefSeq" id="WP_119049572.1">
    <property type="nucleotide sequence ID" value="NZ_CP032157.1"/>
</dbReference>
<dbReference type="Pfam" id="PF07883">
    <property type="entry name" value="Cupin_2"/>
    <property type="match status" value="1"/>
</dbReference>
<dbReference type="InterPro" id="IPR011051">
    <property type="entry name" value="RmlC_Cupin_sf"/>
</dbReference>
<dbReference type="Gene3D" id="1.10.10.60">
    <property type="entry name" value="Homeodomain-like"/>
    <property type="match status" value="2"/>
</dbReference>
<dbReference type="GO" id="GO:0003700">
    <property type="term" value="F:DNA-binding transcription factor activity"/>
    <property type="evidence" value="ECO:0007669"/>
    <property type="project" value="InterPro"/>
</dbReference>
<dbReference type="SUPFAM" id="SSF46689">
    <property type="entry name" value="Homeodomain-like"/>
    <property type="match status" value="2"/>
</dbReference>
<dbReference type="Pfam" id="PF12833">
    <property type="entry name" value="HTH_18"/>
    <property type="match status" value="1"/>
</dbReference>
<evidence type="ECO:0000313" key="6">
    <source>
        <dbReference type="Proteomes" id="UP000263900"/>
    </source>
</evidence>
<evidence type="ECO:0000313" key="5">
    <source>
        <dbReference type="EMBL" id="AXY73737.1"/>
    </source>
</evidence>
<dbReference type="InterPro" id="IPR018062">
    <property type="entry name" value="HTH_AraC-typ_CS"/>
</dbReference>
<keyword evidence="3" id="KW-0804">Transcription</keyword>
<proteinExistence type="predicted"/>
<dbReference type="Proteomes" id="UP000263900">
    <property type="component" value="Chromosome"/>
</dbReference>
<dbReference type="AlphaFoldDB" id="A0A3B7MJE8"/>
<reference evidence="5 6" key="1">
    <citation type="submission" date="2018-09" db="EMBL/GenBank/DDBJ databases">
        <title>Genome sequencing of strain 6GH32-13.</title>
        <authorList>
            <person name="Weon H.-Y."/>
            <person name="Heo J."/>
            <person name="Kwon S.-W."/>
        </authorList>
    </citation>
    <scope>NUCLEOTIDE SEQUENCE [LARGE SCALE GENOMIC DNA]</scope>
    <source>
        <strain evidence="5 6">5GH32-13</strain>
    </source>
</reference>
<dbReference type="PROSITE" id="PS00041">
    <property type="entry name" value="HTH_ARAC_FAMILY_1"/>
    <property type="match status" value="1"/>
</dbReference>
<dbReference type="InterPro" id="IPR014710">
    <property type="entry name" value="RmlC-like_jellyroll"/>
</dbReference>
<dbReference type="PANTHER" id="PTHR43280">
    <property type="entry name" value="ARAC-FAMILY TRANSCRIPTIONAL REGULATOR"/>
    <property type="match status" value="1"/>
</dbReference>
<dbReference type="OrthoDB" id="745435at2"/>
<evidence type="ECO:0000256" key="1">
    <source>
        <dbReference type="ARBA" id="ARBA00023015"/>
    </source>
</evidence>
<dbReference type="InterPro" id="IPR013096">
    <property type="entry name" value="Cupin_2"/>
</dbReference>
<dbReference type="Gene3D" id="2.60.120.10">
    <property type="entry name" value="Jelly Rolls"/>
    <property type="match status" value="1"/>
</dbReference>
<evidence type="ECO:0000259" key="4">
    <source>
        <dbReference type="PROSITE" id="PS01124"/>
    </source>
</evidence>
<dbReference type="PROSITE" id="PS01124">
    <property type="entry name" value="HTH_ARAC_FAMILY_2"/>
    <property type="match status" value="1"/>
</dbReference>
<evidence type="ECO:0000256" key="3">
    <source>
        <dbReference type="ARBA" id="ARBA00023163"/>
    </source>
</evidence>
<sequence length="278" mass="32195">MKTLIQKVEPDTNQSFACRVYETPHFETNWHKHPEYELITILKGHGTALIGDHVCDYKMHDVFFIAGNLPHWFRKHHPSMVCSVLVVHFTGDCWGPGFLQMPEMKAIQTLLKKNNGLLLQKRLKKGIVPAMHALHEARGIDKLLQLFQCLHTIGTSTQYKILTEDFHDPAVAVNPAIEKIIDYSFKHFLEPVTLEEIAGVANMTIPTFCRFFKKNIKKTYFDFIRDLRISHACKLLTSTSKPILEVCYESGYKSWAHFSKQFKEVKAQTPSEYRREFV</sequence>
<name>A0A3B7MJE8_9BACT</name>
<dbReference type="InterPro" id="IPR009057">
    <property type="entry name" value="Homeodomain-like_sf"/>
</dbReference>
<keyword evidence="1" id="KW-0805">Transcription regulation</keyword>
<organism evidence="5 6">
    <name type="scientific">Paraflavitalea soli</name>
    <dbReference type="NCBI Taxonomy" id="2315862"/>
    <lineage>
        <taxon>Bacteria</taxon>
        <taxon>Pseudomonadati</taxon>
        <taxon>Bacteroidota</taxon>
        <taxon>Chitinophagia</taxon>
        <taxon>Chitinophagales</taxon>
        <taxon>Chitinophagaceae</taxon>
        <taxon>Paraflavitalea</taxon>
    </lineage>
</organism>
<evidence type="ECO:0000256" key="2">
    <source>
        <dbReference type="ARBA" id="ARBA00023125"/>
    </source>
</evidence>
<feature type="domain" description="HTH araC/xylS-type" evidence="4">
    <location>
        <begin position="178"/>
        <end position="276"/>
    </location>
</feature>
<dbReference type="PANTHER" id="PTHR43280:SF27">
    <property type="entry name" value="TRANSCRIPTIONAL REGULATOR MTLR"/>
    <property type="match status" value="1"/>
</dbReference>
<dbReference type="GO" id="GO:0043565">
    <property type="term" value="F:sequence-specific DNA binding"/>
    <property type="evidence" value="ECO:0007669"/>
    <property type="project" value="InterPro"/>
</dbReference>
<keyword evidence="6" id="KW-1185">Reference proteome</keyword>
<protein>
    <submittedName>
        <fullName evidence="5">AraC family transcriptional regulator</fullName>
    </submittedName>
</protein>
<dbReference type="KEGG" id="pseg:D3H65_06995"/>
<keyword evidence="2" id="KW-0238">DNA-binding</keyword>
<accession>A0A3B7MJE8</accession>
<dbReference type="SUPFAM" id="SSF51182">
    <property type="entry name" value="RmlC-like cupins"/>
    <property type="match status" value="1"/>
</dbReference>
<dbReference type="EMBL" id="CP032157">
    <property type="protein sequence ID" value="AXY73737.1"/>
    <property type="molecule type" value="Genomic_DNA"/>
</dbReference>
<dbReference type="SMART" id="SM00342">
    <property type="entry name" value="HTH_ARAC"/>
    <property type="match status" value="1"/>
</dbReference>